<evidence type="ECO:0000256" key="3">
    <source>
        <dbReference type="ARBA" id="ARBA00022771"/>
    </source>
</evidence>
<evidence type="ECO:0000259" key="7">
    <source>
        <dbReference type="PROSITE" id="PS50076"/>
    </source>
</evidence>
<dbReference type="Proteomes" id="UP000544872">
    <property type="component" value="Unassembled WGS sequence"/>
</dbReference>
<evidence type="ECO:0000256" key="2">
    <source>
        <dbReference type="ARBA" id="ARBA00022737"/>
    </source>
</evidence>
<evidence type="ECO:0000256" key="6">
    <source>
        <dbReference type="SAM" id="MobiDB-lite"/>
    </source>
</evidence>
<dbReference type="CDD" id="cd10747">
    <property type="entry name" value="DnaJ_C"/>
    <property type="match status" value="1"/>
</dbReference>
<dbReference type="CDD" id="cd06257">
    <property type="entry name" value="DnaJ"/>
    <property type="match status" value="1"/>
</dbReference>
<evidence type="ECO:0000256" key="1">
    <source>
        <dbReference type="ARBA" id="ARBA00022723"/>
    </source>
</evidence>
<evidence type="ECO:0000313" key="8">
    <source>
        <dbReference type="EMBL" id="MBB6210367.1"/>
    </source>
</evidence>
<dbReference type="InterPro" id="IPR008971">
    <property type="entry name" value="HSP40/DnaJ_pept-bd"/>
</dbReference>
<dbReference type="InterPro" id="IPR002939">
    <property type="entry name" value="DnaJ_C"/>
</dbReference>
<organism evidence="8 9">
    <name type="scientific">Novispirillum itersonii</name>
    <name type="common">Aquaspirillum itersonii</name>
    <dbReference type="NCBI Taxonomy" id="189"/>
    <lineage>
        <taxon>Bacteria</taxon>
        <taxon>Pseudomonadati</taxon>
        <taxon>Pseudomonadota</taxon>
        <taxon>Alphaproteobacteria</taxon>
        <taxon>Rhodospirillales</taxon>
        <taxon>Novispirillaceae</taxon>
        <taxon>Novispirillum</taxon>
    </lineage>
</organism>
<dbReference type="Gene3D" id="2.60.260.20">
    <property type="entry name" value="Urease metallochaperone UreE, N-terminal domain"/>
    <property type="match status" value="2"/>
</dbReference>
<dbReference type="InterPro" id="IPR018253">
    <property type="entry name" value="DnaJ_domain_CS"/>
</dbReference>
<dbReference type="PANTHER" id="PTHR43096:SF52">
    <property type="entry name" value="DNAJ HOMOLOG 1, MITOCHONDRIAL-RELATED"/>
    <property type="match status" value="1"/>
</dbReference>
<keyword evidence="2" id="KW-0677">Repeat</keyword>
<proteinExistence type="predicted"/>
<reference evidence="8 9" key="1">
    <citation type="submission" date="2020-08" db="EMBL/GenBank/DDBJ databases">
        <title>Genomic Encyclopedia of Type Strains, Phase IV (KMG-IV): sequencing the most valuable type-strain genomes for metagenomic binning, comparative biology and taxonomic classification.</title>
        <authorList>
            <person name="Goeker M."/>
        </authorList>
    </citation>
    <scope>NUCLEOTIDE SEQUENCE [LARGE SCALE GENOMIC DNA]</scope>
    <source>
        <strain evidence="8 9">DSM 11590</strain>
    </source>
</reference>
<dbReference type="RefSeq" id="WP_184263196.1">
    <property type="nucleotide sequence ID" value="NZ_JACIIX010000005.1"/>
</dbReference>
<feature type="domain" description="J" evidence="7">
    <location>
        <begin position="3"/>
        <end position="68"/>
    </location>
</feature>
<keyword evidence="4" id="KW-0862">Zinc</keyword>
<dbReference type="SUPFAM" id="SSF46565">
    <property type="entry name" value="Chaperone J-domain"/>
    <property type="match status" value="1"/>
</dbReference>
<evidence type="ECO:0000313" key="9">
    <source>
        <dbReference type="Proteomes" id="UP000544872"/>
    </source>
</evidence>
<dbReference type="InterPro" id="IPR001623">
    <property type="entry name" value="DnaJ_domain"/>
</dbReference>
<evidence type="ECO:0000256" key="5">
    <source>
        <dbReference type="ARBA" id="ARBA00023186"/>
    </source>
</evidence>
<dbReference type="Pfam" id="PF00226">
    <property type="entry name" value="DnaJ"/>
    <property type="match status" value="1"/>
</dbReference>
<dbReference type="SMART" id="SM00271">
    <property type="entry name" value="DnaJ"/>
    <property type="match status" value="1"/>
</dbReference>
<comment type="caution">
    <text evidence="8">The sequence shown here is derived from an EMBL/GenBank/DDBJ whole genome shotgun (WGS) entry which is preliminary data.</text>
</comment>
<keyword evidence="1" id="KW-0479">Metal-binding</keyword>
<feature type="region of interest" description="Disordered" evidence="6">
    <location>
        <begin position="289"/>
        <end position="308"/>
    </location>
</feature>
<dbReference type="Pfam" id="PF01556">
    <property type="entry name" value="DnaJ_C"/>
    <property type="match status" value="1"/>
</dbReference>
<dbReference type="PRINTS" id="PR00625">
    <property type="entry name" value="JDOMAIN"/>
</dbReference>
<keyword evidence="9" id="KW-1185">Reference proteome</keyword>
<dbReference type="SUPFAM" id="SSF49493">
    <property type="entry name" value="HSP40/DnaJ peptide-binding domain"/>
    <property type="match status" value="2"/>
</dbReference>
<dbReference type="FunFam" id="2.60.260.20:FF:000005">
    <property type="entry name" value="Chaperone protein dnaJ 1, mitochondrial"/>
    <property type="match status" value="1"/>
</dbReference>
<accession>A0A7W9ZF60</accession>
<dbReference type="GO" id="GO:0005737">
    <property type="term" value="C:cytoplasm"/>
    <property type="evidence" value="ECO:0007669"/>
    <property type="project" value="TreeGrafter"/>
</dbReference>
<dbReference type="Gene3D" id="1.10.287.110">
    <property type="entry name" value="DnaJ domain"/>
    <property type="match status" value="1"/>
</dbReference>
<dbReference type="EMBL" id="JACIIX010000005">
    <property type="protein sequence ID" value="MBB6210367.1"/>
    <property type="molecule type" value="Genomic_DNA"/>
</dbReference>
<keyword evidence="3" id="KW-0863">Zinc-finger</keyword>
<gene>
    <name evidence="8" type="ORF">FHS48_001782</name>
</gene>
<dbReference type="InterPro" id="IPR036869">
    <property type="entry name" value="J_dom_sf"/>
</dbReference>
<dbReference type="GO" id="GO:0051082">
    <property type="term" value="F:unfolded protein binding"/>
    <property type="evidence" value="ECO:0007669"/>
    <property type="project" value="InterPro"/>
</dbReference>
<evidence type="ECO:0000256" key="4">
    <source>
        <dbReference type="ARBA" id="ARBA00022833"/>
    </source>
</evidence>
<dbReference type="PROSITE" id="PS00636">
    <property type="entry name" value="DNAJ_1"/>
    <property type="match status" value="1"/>
</dbReference>
<name>A0A7W9ZF60_NOVIT</name>
<dbReference type="PROSITE" id="PS50076">
    <property type="entry name" value="DNAJ_2"/>
    <property type="match status" value="1"/>
</dbReference>
<protein>
    <submittedName>
        <fullName evidence="8">DnaJ-class molecular chaperone</fullName>
    </submittedName>
</protein>
<dbReference type="PANTHER" id="PTHR43096">
    <property type="entry name" value="DNAJ HOMOLOG 1, MITOCHONDRIAL-RELATED"/>
    <property type="match status" value="1"/>
</dbReference>
<keyword evidence="5" id="KW-0143">Chaperone</keyword>
<feature type="region of interest" description="Disordered" evidence="6">
    <location>
        <begin position="63"/>
        <end position="84"/>
    </location>
</feature>
<sequence length="308" mass="33120">MRDPYEVLGISRSASAEDIKKTYRKLARSLHPDLNPGDAKAEERFKEVTAAYDLLSDETRRGRFDRGEINPDGTEKMRNPWGNARGGHGGQRGGFGFDSMFSEDDLFSEMFRSASRGSGGRQHSSPRKGADVHYSLTVTFEEAALGAARTITLTSGKKINVKVPPACEDGKSLRLKGMGSPGQLGGADGDALVEITVAAHPVFRRDGQDVIADLPVTLKEAVLGAKVVVPTVDGRVTVSIPEGSNSGTTLRLRGRGIPAAANSETQRGDQLVRLRITLPDPQDPDLKAFLSGWEEPGTNPRAKLGIEE</sequence>
<feature type="compositionally biased region" description="Basic and acidic residues" evidence="6">
    <location>
        <begin position="63"/>
        <end position="78"/>
    </location>
</feature>
<dbReference type="AlphaFoldDB" id="A0A7W9ZF60"/>
<dbReference type="GO" id="GO:0042026">
    <property type="term" value="P:protein refolding"/>
    <property type="evidence" value="ECO:0007669"/>
    <property type="project" value="TreeGrafter"/>
</dbReference>
<dbReference type="GO" id="GO:0008270">
    <property type="term" value="F:zinc ion binding"/>
    <property type="evidence" value="ECO:0007669"/>
    <property type="project" value="UniProtKB-KW"/>
</dbReference>